<sequence>MGSPVTWARYFLTRIRSSVAQSIRSYEVGDIHETEIYQHIYKNLTEGSRLTFKRLVKGTEMTPTFAAQGETLLIRSLPRPSSRSVFVGDVVMLKDPQNPERELVRRVAALEGEEMESSDPNDEPFRLDRGTCWVLCDNEELSPKVPDAIDSRSFGPLSLRNIIGRAIYHSRSPVDHGIVENSRDAMHSDSPILAVELDVEELTGDKK</sequence>
<dbReference type="InterPro" id="IPR053307">
    <property type="entry name" value="Mitochondrial_IM_protease"/>
</dbReference>
<dbReference type="EMBL" id="CM026424">
    <property type="protein sequence ID" value="KAG0581502.1"/>
    <property type="molecule type" value="Genomic_DNA"/>
</dbReference>
<dbReference type="PANTHER" id="PTHR47040">
    <property type="entry name" value="OSJNBA0068L06.9 PROTEIN"/>
    <property type="match status" value="1"/>
</dbReference>
<dbReference type="InterPro" id="IPR019533">
    <property type="entry name" value="Peptidase_S26"/>
</dbReference>
<proteinExistence type="predicted"/>
<dbReference type="Gene3D" id="2.10.109.10">
    <property type="entry name" value="Umud Fragment, subunit A"/>
    <property type="match status" value="1"/>
</dbReference>
<dbReference type="EMBL" id="CM026424">
    <property type="protein sequence ID" value="KAG0581501.1"/>
    <property type="molecule type" value="Genomic_DNA"/>
</dbReference>
<dbReference type="InterPro" id="IPR036286">
    <property type="entry name" value="LexA/Signal_pep-like_sf"/>
</dbReference>
<dbReference type="OrthoDB" id="308440at2759"/>
<dbReference type="CDD" id="cd06530">
    <property type="entry name" value="S26_SPase_I"/>
    <property type="match status" value="1"/>
</dbReference>
<dbReference type="SUPFAM" id="SSF51306">
    <property type="entry name" value="LexA/Signal peptidase"/>
    <property type="match status" value="1"/>
</dbReference>
<dbReference type="AlphaFoldDB" id="A0A8T0IDM2"/>
<gene>
    <name evidence="2" type="ORF">KC19_4G257000</name>
</gene>
<comment type="caution">
    <text evidence="2">The sequence shown here is derived from an EMBL/GenBank/DDBJ whole genome shotgun (WGS) entry which is preliminary data.</text>
</comment>
<organism evidence="2 3">
    <name type="scientific">Ceratodon purpureus</name>
    <name type="common">Fire moss</name>
    <name type="synonym">Dicranum purpureum</name>
    <dbReference type="NCBI Taxonomy" id="3225"/>
    <lineage>
        <taxon>Eukaryota</taxon>
        <taxon>Viridiplantae</taxon>
        <taxon>Streptophyta</taxon>
        <taxon>Embryophyta</taxon>
        <taxon>Bryophyta</taxon>
        <taxon>Bryophytina</taxon>
        <taxon>Bryopsida</taxon>
        <taxon>Dicranidae</taxon>
        <taxon>Pseudoditrichales</taxon>
        <taxon>Ditrichaceae</taxon>
        <taxon>Ceratodon</taxon>
    </lineage>
</organism>
<evidence type="ECO:0000313" key="2">
    <source>
        <dbReference type="EMBL" id="KAG0581502.1"/>
    </source>
</evidence>
<dbReference type="PANTHER" id="PTHR47040:SF1">
    <property type="entry name" value="MITOCHONDRIAL ATP-INDEPENDENT INNER MEMBRANE PROTEASE SUBUNIT 2"/>
    <property type="match status" value="1"/>
</dbReference>
<reference evidence="2" key="1">
    <citation type="submission" date="2020-06" db="EMBL/GenBank/DDBJ databases">
        <title>WGS assembly of Ceratodon purpureus strain R40.</title>
        <authorList>
            <person name="Carey S.B."/>
            <person name="Jenkins J."/>
            <person name="Shu S."/>
            <person name="Lovell J.T."/>
            <person name="Sreedasyam A."/>
            <person name="Maumus F."/>
            <person name="Tiley G.P."/>
            <person name="Fernandez-Pozo N."/>
            <person name="Barry K."/>
            <person name="Chen C."/>
            <person name="Wang M."/>
            <person name="Lipzen A."/>
            <person name="Daum C."/>
            <person name="Saski C.A."/>
            <person name="Payton A.C."/>
            <person name="Mcbreen J.C."/>
            <person name="Conrad R.E."/>
            <person name="Kollar L.M."/>
            <person name="Olsson S."/>
            <person name="Huttunen S."/>
            <person name="Landis J.B."/>
            <person name="Wickett N.J."/>
            <person name="Johnson M.G."/>
            <person name="Rensing S.A."/>
            <person name="Grimwood J."/>
            <person name="Schmutz J."/>
            <person name="Mcdaniel S.F."/>
        </authorList>
    </citation>
    <scope>NUCLEOTIDE SEQUENCE</scope>
    <source>
        <strain evidence="2">R40</strain>
    </source>
</reference>
<keyword evidence="3" id="KW-1185">Reference proteome</keyword>
<protein>
    <recommendedName>
        <fullName evidence="1">Peptidase S26 domain-containing protein</fullName>
    </recommendedName>
</protein>
<name>A0A8T0IDM2_CERPU</name>
<evidence type="ECO:0000313" key="3">
    <source>
        <dbReference type="Proteomes" id="UP000822688"/>
    </source>
</evidence>
<dbReference type="Pfam" id="PF10502">
    <property type="entry name" value="Peptidase_S26"/>
    <property type="match status" value="1"/>
</dbReference>
<dbReference type="Proteomes" id="UP000822688">
    <property type="component" value="Chromosome 4"/>
</dbReference>
<evidence type="ECO:0000259" key="1">
    <source>
        <dbReference type="Pfam" id="PF10502"/>
    </source>
</evidence>
<dbReference type="GO" id="GO:0004252">
    <property type="term" value="F:serine-type endopeptidase activity"/>
    <property type="evidence" value="ECO:0007669"/>
    <property type="project" value="InterPro"/>
</dbReference>
<dbReference type="GO" id="GO:0006465">
    <property type="term" value="P:signal peptide processing"/>
    <property type="evidence" value="ECO:0007669"/>
    <property type="project" value="InterPro"/>
</dbReference>
<accession>A0A8T0IDM2</accession>
<feature type="domain" description="Peptidase S26" evidence="1">
    <location>
        <begin position="52"/>
        <end position="118"/>
    </location>
</feature>